<gene>
    <name evidence="2" type="ORF">AVEN_19949_1</name>
</gene>
<keyword evidence="3" id="KW-1185">Reference proteome</keyword>
<keyword evidence="1" id="KW-0812">Transmembrane</keyword>
<comment type="caution">
    <text evidence="2">The sequence shown here is derived from an EMBL/GenBank/DDBJ whole genome shotgun (WGS) entry which is preliminary data.</text>
</comment>
<dbReference type="Proteomes" id="UP000499080">
    <property type="component" value="Unassembled WGS sequence"/>
</dbReference>
<protein>
    <submittedName>
        <fullName evidence="2">Uncharacterized protein</fullName>
    </submittedName>
</protein>
<keyword evidence="1" id="KW-0472">Membrane</keyword>
<keyword evidence="1" id="KW-1133">Transmembrane helix</keyword>
<reference evidence="2 3" key="1">
    <citation type="journal article" date="2019" name="Sci. Rep.">
        <title>Orb-weaving spider Araneus ventricosus genome elucidates the spidroin gene catalogue.</title>
        <authorList>
            <person name="Kono N."/>
            <person name="Nakamura H."/>
            <person name="Ohtoshi R."/>
            <person name="Moran D.A.P."/>
            <person name="Shinohara A."/>
            <person name="Yoshida Y."/>
            <person name="Fujiwara M."/>
            <person name="Mori M."/>
            <person name="Tomita M."/>
            <person name="Arakawa K."/>
        </authorList>
    </citation>
    <scope>NUCLEOTIDE SEQUENCE [LARGE SCALE GENOMIC DNA]</scope>
</reference>
<evidence type="ECO:0000313" key="3">
    <source>
        <dbReference type="Proteomes" id="UP000499080"/>
    </source>
</evidence>
<evidence type="ECO:0000256" key="1">
    <source>
        <dbReference type="SAM" id="Phobius"/>
    </source>
</evidence>
<feature type="transmembrane region" description="Helical" evidence="1">
    <location>
        <begin position="76"/>
        <end position="99"/>
    </location>
</feature>
<proteinExistence type="predicted"/>
<organism evidence="2 3">
    <name type="scientific">Araneus ventricosus</name>
    <name type="common">Orbweaver spider</name>
    <name type="synonym">Epeira ventricosa</name>
    <dbReference type="NCBI Taxonomy" id="182803"/>
    <lineage>
        <taxon>Eukaryota</taxon>
        <taxon>Metazoa</taxon>
        <taxon>Ecdysozoa</taxon>
        <taxon>Arthropoda</taxon>
        <taxon>Chelicerata</taxon>
        <taxon>Arachnida</taxon>
        <taxon>Araneae</taxon>
        <taxon>Araneomorphae</taxon>
        <taxon>Entelegynae</taxon>
        <taxon>Araneoidea</taxon>
        <taxon>Araneidae</taxon>
        <taxon>Araneus</taxon>
    </lineage>
</organism>
<dbReference type="EMBL" id="BGPR01019430">
    <property type="protein sequence ID" value="GBN81893.1"/>
    <property type="molecule type" value="Genomic_DNA"/>
</dbReference>
<dbReference type="AlphaFoldDB" id="A0A4Y2S1S8"/>
<evidence type="ECO:0000313" key="2">
    <source>
        <dbReference type="EMBL" id="GBN81893.1"/>
    </source>
</evidence>
<sequence>MSIASVLMHLWPRQFLHKVVQRRLVTTHLHFFPQPLLHPQVIRDTILAGAGPLVVYMGVNDLYTTSIPSWMGSNTILAMFTLGAMFEGSIYVQLLWLVVTWRKEFQNLLDLLVY</sequence>
<name>A0A4Y2S1S8_ARAVE</name>
<accession>A0A4Y2S1S8</accession>